<proteinExistence type="predicted"/>
<protein>
    <submittedName>
        <fullName evidence="1">Uncharacterized protein</fullName>
    </submittedName>
</protein>
<evidence type="ECO:0000313" key="1">
    <source>
        <dbReference type="EMBL" id="KAJ0173528.1"/>
    </source>
</evidence>
<comment type="caution">
    <text evidence="1">The sequence shown here is derived from an EMBL/GenBank/DDBJ whole genome shotgun (WGS) entry which is preliminary data.</text>
</comment>
<accession>A0ACC1CPL3</accession>
<keyword evidence="2" id="KW-1185">Reference proteome</keyword>
<name>A0ACC1CPL3_9NEOP</name>
<gene>
    <name evidence="1" type="ORF">K1T71_010677</name>
</gene>
<sequence>MHIQEGTNTILTTCTKMTEEVDRRHGVNGNSSKGVGDDAPVHSSALNSTGGRLKFFKDGKFILELVRGCVREGERPGWVSVPRKTFWPPAAAPATPPAGPPPPSASLSVSDDNSSVQSSPWQRDHCWKQTAPRKNVSKELAMYYCRPSTLTIAAIDAASRSKRRRPYDAGLLDGQLNGALVRRCLANGVCDKRNGDVGSPDVATSRGEDVVDGIIRAKTHADDAWADYDREKYYHMKLKKPYQYRKLRVYKKTRSALRRKDLTRIINKLHDRLPSLPAPINAKLANCRQEHMMVSPRKRILRELERVSLEDQSTKRRAKTVPALSTASYPPSPGPSHTAPKPPVETPTRSHNGNALRKETPVSKNVSSYSIHSLLSMPDESPTRPSPEAKRSPHSYPPSIKTESPCSINSPDLSPSPDNYRYRYSNLMSSPGQSGLARDSPTPPHELARYRQPYAAPPSPYGARQWPPVSGGLGPTPYRGSPSRDEWPRDVPYVYPYPYMPPHLYRAPAPLWMHYAVPPSPWAPLPLPLVADHIPKDEPTSDLPLNLSKH</sequence>
<organism evidence="1 2">
    <name type="scientific">Dendrolimus kikuchii</name>
    <dbReference type="NCBI Taxonomy" id="765133"/>
    <lineage>
        <taxon>Eukaryota</taxon>
        <taxon>Metazoa</taxon>
        <taxon>Ecdysozoa</taxon>
        <taxon>Arthropoda</taxon>
        <taxon>Hexapoda</taxon>
        <taxon>Insecta</taxon>
        <taxon>Pterygota</taxon>
        <taxon>Neoptera</taxon>
        <taxon>Endopterygota</taxon>
        <taxon>Lepidoptera</taxon>
        <taxon>Glossata</taxon>
        <taxon>Ditrysia</taxon>
        <taxon>Bombycoidea</taxon>
        <taxon>Lasiocampidae</taxon>
        <taxon>Dendrolimus</taxon>
    </lineage>
</organism>
<dbReference type="Proteomes" id="UP000824533">
    <property type="component" value="Linkage Group LG19"/>
</dbReference>
<dbReference type="EMBL" id="CM034405">
    <property type="protein sequence ID" value="KAJ0173528.1"/>
    <property type="molecule type" value="Genomic_DNA"/>
</dbReference>
<evidence type="ECO:0000313" key="2">
    <source>
        <dbReference type="Proteomes" id="UP000824533"/>
    </source>
</evidence>
<reference evidence="1 2" key="1">
    <citation type="journal article" date="2021" name="Front. Genet.">
        <title>Chromosome-Level Genome Assembly Reveals Significant Gene Expansion in the Toll and IMD Signaling Pathways of Dendrolimus kikuchii.</title>
        <authorList>
            <person name="Zhou J."/>
            <person name="Wu P."/>
            <person name="Xiong Z."/>
            <person name="Liu N."/>
            <person name="Zhao N."/>
            <person name="Ji M."/>
            <person name="Qiu Y."/>
            <person name="Yang B."/>
        </authorList>
    </citation>
    <scope>NUCLEOTIDE SEQUENCE [LARGE SCALE GENOMIC DNA]</scope>
    <source>
        <strain evidence="1">Ann1</strain>
    </source>
</reference>